<dbReference type="SFLD" id="SFLDS00005">
    <property type="entry name" value="Isoprenoid_Synthase_Type_I"/>
    <property type="match status" value="1"/>
</dbReference>
<protein>
    <submittedName>
        <fullName evidence="8">Geranyl transferase</fullName>
    </submittedName>
</protein>
<sequence>MEIEALLREKKRIIDDALKGYLAEDDTPIFTAMRYSVIDGGKRIRPILCLLTYEASGGRDFDEIIPIACGIEMIHCYSLIHDDLPCMDNDDFRRGKPTSHRVFGEGVATLAGDGLFAFAFELLSRSKSDQKLRVIADLARITGPKGIVAGQEMDIREKKELTPSFLRKTHFRKTALLITGSIRAGAIIARVDDSILTNLTRGGEALGMLFQITDDLLDVREKGSEENRLTYPLLYGIDRSRFRARRYADRARYYFHRAGEVYQVLKEITTFILNRDR</sequence>
<evidence type="ECO:0000313" key="8">
    <source>
        <dbReference type="EMBL" id="RKX69656.1"/>
    </source>
</evidence>
<evidence type="ECO:0000313" key="9">
    <source>
        <dbReference type="Proteomes" id="UP000268469"/>
    </source>
</evidence>
<dbReference type="GO" id="GO:0016114">
    <property type="term" value="P:terpenoid biosynthetic process"/>
    <property type="evidence" value="ECO:0007669"/>
    <property type="project" value="UniProtKB-ARBA"/>
</dbReference>
<gene>
    <name evidence="8" type="ORF">DRP53_07515</name>
</gene>
<evidence type="ECO:0000256" key="5">
    <source>
        <dbReference type="ARBA" id="ARBA00022842"/>
    </source>
</evidence>
<name>A0A660SHN0_UNCW3</name>
<dbReference type="PROSITE" id="PS00444">
    <property type="entry name" value="POLYPRENYL_SYNTHASE_2"/>
    <property type="match status" value="1"/>
</dbReference>
<organism evidence="8 9">
    <name type="scientific">candidate division WOR-3 bacterium</name>
    <dbReference type="NCBI Taxonomy" id="2052148"/>
    <lineage>
        <taxon>Bacteria</taxon>
        <taxon>Bacteria division WOR-3</taxon>
    </lineage>
</organism>
<dbReference type="EMBL" id="QNBE01000072">
    <property type="protein sequence ID" value="RKX69656.1"/>
    <property type="molecule type" value="Genomic_DNA"/>
</dbReference>
<dbReference type="Pfam" id="PF00348">
    <property type="entry name" value="polyprenyl_synt"/>
    <property type="match status" value="1"/>
</dbReference>
<dbReference type="CDD" id="cd00685">
    <property type="entry name" value="Trans_IPPS_HT"/>
    <property type="match status" value="1"/>
</dbReference>
<dbReference type="FunFam" id="1.10.600.10:FF:000001">
    <property type="entry name" value="Geranylgeranyl diphosphate synthase"/>
    <property type="match status" value="1"/>
</dbReference>
<dbReference type="PANTHER" id="PTHR43281">
    <property type="entry name" value="FARNESYL DIPHOSPHATE SYNTHASE"/>
    <property type="match status" value="1"/>
</dbReference>
<dbReference type="SFLD" id="SFLDG01017">
    <property type="entry name" value="Polyprenyl_Transferase_Like"/>
    <property type="match status" value="1"/>
</dbReference>
<keyword evidence="6" id="KW-0414">Isoprene biosynthesis</keyword>
<reference evidence="8 9" key="1">
    <citation type="submission" date="2018-06" db="EMBL/GenBank/DDBJ databases">
        <title>Extensive metabolic versatility and redundancy in microbially diverse, dynamic hydrothermal sediments.</title>
        <authorList>
            <person name="Dombrowski N."/>
            <person name="Teske A."/>
            <person name="Baker B.J."/>
        </authorList>
    </citation>
    <scope>NUCLEOTIDE SEQUENCE [LARGE SCALE GENOMIC DNA]</scope>
    <source>
        <strain evidence="8">B36_G15</strain>
    </source>
</reference>
<keyword evidence="3 7" id="KW-0808">Transferase</keyword>
<keyword evidence="5" id="KW-0460">Magnesium</keyword>
<comment type="caution">
    <text evidence="8">The sequence shown here is derived from an EMBL/GenBank/DDBJ whole genome shotgun (WGS) entry which is preliminary data.</text>
</comment>
<dbReference type="InterPro" id="IPR008949">
    <property type="entry name" value="Isoprenoid_synthase_dom_sf"/>
</dbReference>
<proteinExistence type="inferred from homology"/>
<evidence type="ECO:0000256" key="6">
    <source>
        <dbReference type="ARBA" id="ARBA00023229"/>
    </source>
</evidence>
<evidence type="ECO:0000256" key="3">
    <source>
        <dbReference type="ARBA" id="ARBA00022679"/>
    </source>
</evidence>
<evidence type="ECO:0000256" key="1">
    <source>
        <dbReference type="ARBA" id="ARBA00001946"/>
    </source>
</evidence>
<dbReference type="PROSITE" id="PS00723">
    <property type="entry name" value="POLYPRENYL_SYNTHASE_1"/>
    <property type="match status" value="1"/>
</dbReference>
<evidence type="ECO:0000256" key="2">
    <source>
        <dbReference type="ARBA" id="ARBA00006706"/>
    </source>
</evidence>
<comment type="cofactor">
    <cofactor evidence="1">
        <name>Mg(2+)</name>
        <dbReference type="ChEBI" id="CHEBI:18420"/>
    </cofactor>
</comment>
<dbReference type="SUPFAM" id="SSF48576">
    <property type="entry name" value="Terpenoid synthases"/>
    <property type="match status" value="1"/>
</dbReference>
<dbReference type="Proteomes" id="UP000268469">
    <property type="component" value="Unassembled WGS sequence"/>
</dbReference>
<dbReference type="GO" id="GO:0004659">
    <property type="term" value="F:prenyltransferase activity"/>
    <property type="evidence" value="ECO:0007669"/>
    <property type="project" value="InterPro"/>
</dbReference>
<evidence type="ECO:0000256" key="4">
    <source>
        <dbReference type="ARBA" id="ARBA00022723"/>
    </source>
</evidence>
<accession>A0A660SHN0</accession>
<evidence type="ECO:0000256" key="7">
    <source>
        <dbReference type="RuleBase" id="RU004466"/>
    </source>
</evidence>
<keyword evidence="4" id="KW-0479">Metal-binding</keyword>
<dbReference type="AlphaFoldDB" id="A0A660SHN0"/>
<dbReference type="PANTHER" id="PTHR43281:SF1">
    <property type="entry name" value="FARNESYL DIPHOSPHATE SYNTHASE"/>
    <property type="match status" value="1"/>
</dbReference>
<dbReference type="InterPro" id="IPR033749">
    <property type="entry name" value="Polyprenyl_synt_CS"/>
</dbReference>
<dbReference type="InterPro" id="IPR000092">
    <property type="entry name" value="Polyprenyl_synt"/>
</dbReference>
<dbReference type="GO" id="GO:0046872">
    <property type="term" value="F:metal ion binding"/>
    <property type="evidence" value="ECO:0007669"/>
    <property type="project" value="UniProtKB-KW"/>
</dbReference>
<comment type="similarity">
    <text evidence="2 7">Belongs to the FPP/GGPP synthase family.</text>
</comment>
<dbReference type="Gene3D" id="1.10.600.10">
    <property type="entry name" value="Farnesyl Diphosphate Synthase"/>
    <property type="match status" value="1"/>
</dbReference>